<dbReference type="STRING" id="665126.ABB55_06225"/>
<keyword evidence="4" id="KW-1185">Reference proteome</keyword>
<feature type="coiled-coil region" evidence="1">
    <location>
        <begin position="60"/>
        <end position="164"/>
    </location>
</feature>
<reference evidence="3 4" key="1">
    <citation type="submission" date="2015-09" db="EMBL/GenBank/DDBJ databases">
        <authorList>
            <person name="Jackson K.R."/>
            <person name="Lunt B.L."/>
            <person name="Fisher J.N.B."/>
            <person name="Gardner A.V."/>
            <person name="Bailey M.E."/>
            <person name="Deus L.M."/>
            <person name="Earl A.S."/>
            <person name="Gibby P.D."/>
            <person name="Hartmann K.A."/>
            <person name="Liu J.E."/>
            <person name="Manci A.M."/>
            <person name="Nielsen D.A."/>
            <person name="Solomon M.B."/>
            <person name="Breakwell D.P."/>
            <person name="Burnett S.H."/>
            <person name="Grose J.H."/>
        </authorList>
    </citation>
    <scope>NUCLEOTIDE SEQUENCE [LARGE SCALE GENOMIC DNA]</scope>
    <source>
        <strain evidence="3 4">16</strain>
    </source>
</reference>
<dbReference type="EMBL" id="LJYW01000001">
    <property type="protein sequence ID" value="KPL51872.1"/>
    <property type="molecule type" value="Genomic_DNA"/>
</dbReference>
<accession>A0A0P6W2M2</accession>
<feature type="compositionally biased region" description="Gly residues" evidence="2">
    <location>
        <begin position="450"/>
        <end position="474"/>
    </location>
</feature>
<dbReference type="RefSeq" id="WP_054358035.1">
    <property type="nucleotide sequence ID" value="NZ_LJYW01000001.1"/>
</dbReference>
<comment type="caution">
    <text evidence="3">The sequence shown here is derived from an EMBL/GenBank/DDBJ whole genome shotgun (WGS) entry which is preliminary data.</text>
</comment>
<feature type="compositionally biased region" description="Gly residues" evidence="2">
    <location>
        <begin position="433"/>
        <end position="442"/>
    </location>
</feature>
<evidence type="ECO:0000313" key="4">
    <source>
        <dbReference type="Proteomes" id="UP000048984"/>
    </source>
</evidence>
<evidence type="ECO:0000256" key="1">
    <source>
        <dbReference type="SAM" id="Coils"/>
    </source>
</evidence>
<protein>
    <submittedName>
        <fullName evidence="3">Uncharacterized protein</fullName>
    </submittedName>
</protein>
<evidence type="ECO:0000256" key="2">
    <source>
        <dbReference type="SAM" id="MobiDB-lite"/>
    </source>
</evidence>
<gene>
    <name evidence="3" type="ORF">ABB55_06225</name>
</gene>
<reference evidence="3 4" key="2">
    <citation type="submission" date="2015-10" db="EMBL/GenBank/DDBJ databases">
        <title>Draft Genome Sequence of Prosthecomicrobium hirschii ATCC 27832.</title>
        <authorList>
            <person name="Daniel J."/>
            <person name="Givan S.A."/>
            <person name="Brun Y.V."/>
            <person name="Brown P.J."/>
        </authorList>
    </citation>
    <scope>NUCLEOTIDE SEQUENCE [LARGE SCALE GENOMIC DNA]</scope>
    <source>
        <strain evidence="3 4">16</strain>
    </source>
</reference>
<dbReference type="AlphaFoldDB" id="A0A0P6W2M2"/>
<sequence length="474" mass="50673">MISGRDTLAAFDSAISEARAGEGRLDAVLASATAEAQRLRSEQTDAYRALARLRLDAIAAQAVDARLDSAERRALQLMETARKALADLAARRDAATAEVARLDADQRAAETDLEAVEDEIAALARRTADASGRDADWRGARDRLAEAERIADEAAKKAETATADRVTKGAPYEGDPLFMYLWRNSFGTSAYRAGNVARFFDRKVAALVGYQDARPNYAMLIEIPARLSEHAERRKAEVEAARAALAAVERSKLEAAGVGPLDERRAAAVAVRDRIAAAAKLARDHLAALDQELALARSGSDKGGYAEALDLIAGELAQDDIRDLLAAAARTPDAQDDRLVRRIAELAAAIRKCDAEIAETRARAREMAGRRGELETVREDFRRRGWDQPQVAFGNERIIGEMIGGLIGGVLTSPDLWRVLTEGYTSRPRHTDSGGGSGGGGPRFPMPGGRSDGPRGGTDGPSGGNDGFRTGGGF</sequence>
<dbReference type="Proteomes" id="UP000048984">
    <property type="component" value="Unassembled WGS sequence"/>
</dbReference>
<feature type="region of interest" description="Disordered" evidence="2">
    <location>
        <begin position="423"/>
        <end position="474"/>
    </location>
</feature>
<name>A0A0P6W2M2_9HYPH</name>
<evidence type="ECO:0000313" key="3">
    <source>
        <dbReference type="EMBL" id="KPL51872.1"/>
    </source>
</evidence>
<organism evidence="3 4">
    <name type="scientific">Prosthecodimorpha hirschii</name>
    <dbReference type="NCBI Taxonomy" id="665126"/>
    <lineage>
        <taxon>Bacteria</taxon>
        <taxon>Pseudomonadati</taxon>
        <taxon>Pseudomonadota</taxon>
        <taxon>Alphaproteobacteria</taxon>
        <taxon>Hyphomicrobiales</taxon>
        <taxon>Ancalomicrobiaceae</taxon>
        <taxon>Prosthecodimorpha</taxon>
    </lineage>
</organism>
<keyword evidence="1" id="KW-0175">Coiled coil</keyword>
<proteinExistence type="predicted"/>